<keyword evidence="5 6" id="KW-0472">Membrane</keyword>
<feature type="domain" description="EamA" evidence="7">
    <location>
        <begin position="155"/>
        <end position="291"/>
    </location>
</feature>
<comment type="similarity">
    <text evidence="2">Belongs to the EamA transporter family.</text>
</comment>
<organism evidence="8 9">
    <name type="scientific">Hymenobacter cavernae</name>
    <dbReference type="NCBI Taxonomy" id="2044852"/>
    <lineage>
        <taxon>Bacteria</taxon>
        <taxon>Pseudomonadati</taxon>
        <taxon>Bacteroidota</taxon>
        <taxon>Cytophagia</taxon>
        <taxon>Cytophagales</taxon>
        <taxon>Hymenobacteraceae</taxon>
        <taxon>Hymenobacter</taxon>
    </lineage>
</organism>
<name>A0ABQ1UHP1_9BACT</name>
<comment type="caution">
    <text evidence="8">The sequence shown here is derived from an EMBL/GenBank/DDBJ whole genome shotgun (WGS) entry which is preliminary data.</text>
</comment>
<feature type="transmembrane region" description="Helical" evidence="6">
    <location>
        <begin position="35"/>
        <end position="57"/>
    </location>
</feature>
<comment type="subcellular location">
    <subcellularLocation>
        <location evidence="1">Membrane</location>
        <topology evidence="1">Multi-pass membrane protein</topology>
    </subcellularLocation>
</comment>
<protein>
    <submittedName>
        <fullName evidence="8">Multidrug transporter</fullName>
    </submittedName>
</protein>
<evidence type="ECO:0000256" key="2">
    <source>
        <dbReference type="ARBA" id="ARBA00007362"/>
    </source>
</evidence>
<dbReference type="InterPro" id="IPR000620">
    <property type="entry name" value="EamA_dom"/>
</dbReference>
<evidence type="ECO:0000256" key="5">
    <source>
        <dbReference type="ARBA" id="ARBA00023136"/>
    </source>
</evidence>
<keyword evidence="3 6" id="KW-0812">Transmembrane</keyword>
<dbReference type="Proteomes" id="UP000632273">
    <property type="component" value="Unassembled WGS sequence"/>
</dbReference>
<dbReference type="PANTHER" id="PTHR32322:SF2">
    <property type="entry name" value="EAMA DOMAIN-CONTAINING PROTEIN"/>
    <property type="match status" value="1"/>
</dbReference>
<feature type="transmembrane region" description="Helical" evidence="6">
    <location>
        <begin position="216"/>
        <end position="236"/>
    </location>
</feature>
<feature type="transmembrane region" description="Helical" evidence="6">
    <location>
        <begin position="129"/>
        <end position="146"/>
    </location>
</feature>
<dbReference type="Gene3D" id="1.10.3730.20">
    <property type="match status" value="1"/>
</dbReference>
<dbReference type="RefSeq" id="WP_188815162.1">
    <property type="nucleotide sequence ID" value="NZ_BMHT01000006.1"/>
</dbReference>
<dbReference type="SUPFAM" id="SSF103481">
    <property type="entry name" value="Multidrug resistance efflux transporter EmrE"/>
    <property type="match status" value="2"/>
</dbReference>
<feature type="transmembrane region" description="Helical" evidence="6">
    <location>
        <begin position="96"/>
        <end position="117"/>
    </location>
</feature>
<keyword evidence="9" id="KW-1185">Reference proteome</keyword>
<evidence type="ECO:0000259" key="7">
    <source>
        <dbReference type="Pfam" id="PF00892"/>
    </source>
</evidence>
<evidence type="ECO:0000313" key="9">
    <source>
        <dbReference type="Proteomes" id="UP000632273"/>
    </source>
</evidence>
<dbReference type="PANTHER" id="PTHR32322">
    <property type="entry name" value="INNER MEMBRANE TRANSPORTER"/>
    <property type="match status" value="1"/>
</dbReference>
<feature type="transmembrane region" description="Helical" evidence="6">
    <location>
        <begin position="184"/>
        <end position="204"/>
    </location>
</feature>
<feature type="transmembrane region" description="Helical" evidence="6">
    <location>
        <begin position="273"/>
        <end position="290"/>
    </location>
</feature>
<dbReference type="EMBL" id="BMHT01000006">
    <property type="protein sequence ID" value="GGF19115.1"/>
    <property type="molecule type" value="Genomic_DNA"/>
</dbReference>
<gene>
    <name evidence="8" type="ORF">GCM10011383_33290</name>
</gene>
<dbReference type="InterPro" id="IPR037185">
    <property type="entry name" value="EmrE-like"/>
</dbReference>
<evidence type="ECO:0000256" key="1">
    <source>
        <dbReference type="ARBA" id="ARBA00004141"/>
    </source>
</evidence>
<feature type="domain" description="EamA" evidence="7">
    <location>
        <begin position="10"/>
        <end position="140"/>
    </location>
</feature>
<proteinExistence type="inferred from homology"/>
<feature type="transmembrane region" description="Helical" evidence="6">
    <location>
        <begin position="158"/>
        <end position="177"/>
    </location>
</feature>
<evidence type="ECO:0000256" key="6">
    <source>
        <dbReference type="SAM" id="Phobius"/>
    </source>
</evidence>
<keyword evidence="4 6" id="KW-1133">Transmembrane helix</keyword>
<feature type="transmembrane region" description="Helical" evidence="6">
    <location>
        <begin position="248"/>
        <end position="267"/>
    </location>
</feature>
<accession>A0ABQ1UHP1</accession>
<dbReference type="Pfam" id="PF00892">
    <property type="entry name" value="EamA"/>
    <property type="match status" value="2"/>
</dbReference>
<reference evidence="9" key="1">
    <citation type="journal article" date="2019" name="Int. J. Syst. Evol. Microbiol.">
        <title>The Global Catalogue of Microorganisms (GCM) 10K type strain sequencing project: providing services to taxonomists for standard genome sequencing and annotation.</title>
        <authorList>
            <consortium name="The Broad Institute Genomics Platform"/>
            <consortium name="The Broad Institute Genome Sequencing Center for Infectious Disease"/>
            <person name="Wu L."/>
            <person name="Ma J."/>
        </authorList>
    </citation>
    <scope>NUCLEOTIDE SEQUENCE [LARGE SCALE GENOMIC DNA]</scope>
    <source>
        <strain evidence="9">CGMCC 1.15197</strain>
    </source>
</reference>
<feature type="transmembrane region" description="Helical" evidence="6">
    <location>
        <begin position="69"/>
        <end position="90"/>
    </location>
</feature>
<evidence type="ECO:0000313" key="8">
    <source>
        <dbReference type="EMBL" id="GGF19115.1"/>
    </source>
</evidence>
<sequence>MKNSLRVHAALFTAAFIYAANYSLSKDVMPHFARPFGLVTLRVIGAALFFNILSQFVTKDRITGRADTVRSILCGLIGIACNQLLFFSGLELTTPINASLVQTVSPIVVVLASAILLGEKITPTRATGILLAGVGAALIILGRKTGALPGQDTPLGNLYILLNATAFGIYLVIVTPLMRKYHPFTVLARIFLVGALAVVPFGWRQAAAIDYAHLPLLIWSEILYMVICLTILAYLLNNWALKYASPALTGVYIYLQPVLAVIIAVGLGKDTFTLQKALQASLIFIGVFLVSRKPKAASKPAAATVPLEPVQVQE</sequence>
<dbReference type="InterPro" id="IPR050638">
    <property type="entry name" value="AA-Vitamin_Transporters"/>
</dbReference>
<evidence type="ECO:0000256" key="3">
    <source>
        <dbReference type="ARBA" id="ARBA00022692"/>
    </source>
</evidence>
<evidence type="ECO:0000256" key="4">
    <source>
        <dbReference type="ARBA" id="ARBA00022989"/>
    </source>
</evidence>